<dbReference type="PROSITE" id="PS51141">
    <property type="entry name" value="ZF_SBP"/>
    <property type="match status" value="1"/>
</dbReference>
<dbReference type="InterPro" id="IPR004333">
    <property type="entry name" value="SBP_dom"/>
</dbReference>
<evidence type="ECO:0000256" key="4">
    <source>
        <dbReference type="PROSITE-ProRule" id="PRU00470"/>
    </source>
</evidence>
<evidence type="ECO:0000256" key="2">
    <source>
        <dbReference type="ARBA" id="ARBA00022771"/>
    </source>
</evidence>
<dbReference type="AlphaFoldDB" id="A0A6G8D8C3"/>
<dbReference type="Gene3D" id="4.10.1100.10">
    <property type="entry name" value="Transcription factor, SBP-box domain"/>
    <property type="match status" value="1"/>
</dbReference>
<dbReference type="GO" id="GO:0008270">
    <property type="term" value="F:zinc ion binding"/>
    <property type="evidence" value="ECO:0007669"/>
    <property type="project" value="UniProtKB-KW"/>
</dbReference>
<evidence type="ECO:0000256" key="5">
    <source>
        <dbReference type="SAM" id="MobiDB-lite"/>
    </source>
</evidence>
<dbReference type="PANTHER" id="PTHR31251">
    <property type="entry name" value="SQUAMOSA PROMOTER-BINDING-LIKE PROTEIN 4"/>
    <property type="match status" value="1"/>
</dbReference>
<dbReference type="GO" id="GO:0003677">
    <property type="term" value="F:DNA binding"/>
    <property type="evidence" value="ECO:0007669"/>
    <property type="project" value="InterPro"/>
</dbReference>
<keyword evidence="3" id="KW-0862">Zinc</keyword>
<evidence type="ECO:0000259" key="6">
    <source>
        <dbReference type="PROSITE" id="PS51141"/>
    </source>
</evidence>
<accession>A0A6G8D8C3</accession>
<keyword evidence="1" id="KW-0479">Metal-binding</keyword>
<reference evidence="7" key="1">
    <citation type="submission" date="2019-07" db="EMBL/GenBank/DDBJ databases">
        <title>Identification of SPL gene family in Rubus occidentalis.</title>
        <authorList>
            <person name="Li H."/>
        </authorList>
    </citation>
    <scope>NUCLEOTIDE SEQUENCE</scope>
</reference>
<protein>
    <submittedName>
        <fullName evidence="7">SPL15</fullName>
    </submittedName>
</protein>
<name>A0A6G8D8C3_RUBOC</name>
<organism evidence="7">
    <name type="scientific">Rubus occidentalis</name>
    <name type="common">Black raspberry</name>
    <dbReference type="NCBI Taxonomy" id="75079"/>
    <lineage>
        <taxon>Eukaryota</taxon>
        <taxon>Viridiplantae</taxon>
        <taxon>Streptophyta</taxon>
        <taxon>Embryophyta</taxon>
        <taxon>Tracheophyta</taxon>
        <taxon>Spermatophyta</taxon>
        <taxon>Magnoliopsida</taxon>
        <taxon>eudicotyledons</taxon>
        <taxon>Gunneridae</taxon>
        <taxon>Pentapetalae</taxon>
        <taxon>rosids</taxon>
        <taxon>fabids</taxon>
        <taxon>Rosales</taxon>
        <taxon>Rosaceae</taxon>
        <taxon>Rosoideae</taxon>
        <taxon>Rosoideae incertae sedis</taxon>
        <taxon>Rubus</taxon>
    </lineage>
</organism>
<dbReference type="InterPro" id="IPR044817">
    <property type="entry name" value="SBP-like"/>
</dbReference>
<evidence type="ECO:0000256" key="1">
    <source>
        <dbReference type="ARBA" id="ARBA00022723"/>
    </source>
</evidence>
<sequence length="459" mass="51313">MEIGGSMFGHSISSRSGQNGNNNTWDIWEMGNNANHNLLYMTASTAAVTIAEPPSGSRTCSDATAGHAPMCNNNNPRGSYGEDNGVVVFQHGQLQQQNSFSNLYDGDHHHLHHQHRCGSHYLPDPHLMCLKLGKRHYFEDAAPPLLDHRHVAGFPLAVGGMKRGKNLYGAGGGSSASSLKVPRCQVEGCHLALVSAKEYHRRHKVCEMHSKASKVVVLGLEQRFCQQCSRCSNEWWVNGYRFHVVSEFDESKRSCRRRLAGHNERRRKCTHDSLSRSSSQEKKLMMAAAGRFPYLSSSPTGRSALSLLSSSKSSSDSWVLSPSDLSSRSRAALRELIAENRAAILARQLISSDRSNSNWEDSSHYNNHTTQDFGNHLSQSWPSNSVESHHQQQHQMFSDDQHSWERFNENGAHLTLDLMQQPPSPAYETFLPARDTSTKAEEDDCDLWRWNSFQGASVV</sequence>
<dbReference type="SUPFAM" id="SSF103612">
    <property type="entry name" value="SBT domain"/>
    <property type="match status" value="1"/>
</dbReference>
<dbReference type="EMBL" id="MN245053">
    <property type="protein sequence ID" value="QIL87240.1"/>
    <property type="molecule type" value="mRNA"/>
</dbReference>
<feature type="region of interest" description="Disordered" evidence="5">
    <location>
        <begin position="355"/>
        <end position="400"/>
    </location>
</feature>
<feature type="compositionally biased region" description="Polar residues" evidence="5">
    <location>
        <begin position="355"/>
        <end position="386"/>
    </location>
</feature>
<feature type="domain" description="SBP-type" evidence="6">
    <location>
        <begin position="181"/>
        <end position="269"/>
    </location>
</feature>
<dbReference type="GO" id="GO:0005634">
    <property type="term" value="C:nucleus"/>
    <property type="evidence" value="ECO:0007669"/>
    <property type="project" value="InterPro"/>
</dbReference>
<evidence type="ECO:0000256" key="3">
    <source>
        <dbReference type="ARBA" id="ARBA00022833"/>
    </source>
</evidence>
<dbReference type="PANTHER" id="PTHR31251:SF226">
    <property type="entry name" value="SQUAMOSA PROMOTER-BINDING-LIKE PROTEIN 6"/>
    <property type="match status" value="1"/>
</dbReference>
<proteinExistence type="evidence at transcript level"/>
<evidence type="ECO:0000313" key="7">
    <source>
        <dbReference type="EMBL" id="QIL87240.1"/>
    </source>
</evidence>
<dbReference type="Pfam" id="PF03110">
    <property type="entry name" value="SBP"/>
    <property type="match status" value="1"/>
</dbReference>
<dbReference type="InterPro" id="IPR036893">
    <property type="entry name" value="SBP_sf"/>
</dbReference>
<keyword evidence="2 4" id="KW-0863">Zinc-finger</keyword>